<dbReference type="EC" id="3.4.26.1" evidence="11"/>
<evidence type="ECO:0000256" key="10">
    <source>
        <dbReference type="ARBA" id="ARBA00047280"/>
    </source>
</evidence>
<keyword evidence="8 13" id="KW-0472">Membrane</keyword>
<feature type="transmembrane region" description="Helical" evidence="13">
    <location>
        <begin position="136"/>
        <end position="156"/>
    </location>
</feature>
<dbReference type="Pfam" id="PF02517">
    <property type="entry name" value="Rce1-like"/>
    <property type="match status" value="1"/>
</dbReference>
<evidence type="ECO:0000256" key="3">
    <source>
        <dbReference type="ARBA" id="ARBA00022670"/>
    </source>
</evidence>
<dbReference type="Proteomes" id="UP000036681">
    <property type="component" value="Unplaced"/>
</dbReference>
<evidence type="ECO:0000256" key="6">
    <source>
        <dbReference type="ARBA" id="ARBA00022824"/>
    </source>
</evidence>
<organism evidence="15 16">
    <name type="scientific">Ascaris lumbricoides</name>
    <name type="common">Giant roundworm</name>
    <dbReference type="NCBI Taxonomy" id="6252"/>
    <lineage>
        <taxon>Eukaryota</taxon>
        <taxon>Metazoa</taxon>
        <taxon>Ecdysozoa</taxon>
        <taxon>Nematoda</taxon>
        <taxon>Chromadorea</taxon>
        <taxon>Rhabditida</taxon>
        <taxon>Spirurina</taxon>
        <taxon>Ascaridomorpha</taxon>
        <taxon>Ascaridoidea</taxon>
        <taxon>Ascarididae</taxon>
        <taxon>Ascaris</taxon>
    </lineage>
</organism>
<reference evidence="16" key="1">
    <citation type="submission" date="2017-02" db="UniProtKB">
        <authorList>
            <consortium name="WormBaseParasite"/>
        </authorList>
    </citation>
    <scope>IDENTIFICATION</scope>
</reference>
<dbReference type="GO" id="GO:0005789">
    <property type="term" value="C:endoplasmic reticulum membrane"/>
    <property type="evidence" value="ECO:0007669"/>
    <property type="project" value="UniProtKB-SubCell"/>
</dbReference>
<evidence type="ECO:0000256" key="4">
    <source>
        <dbReference type="ARBA" id="ARBA00022692"/>
    </source>
</evidence>
<dbReference type="PANTHER" id="PTHR13046:SF0">
    <property type="entry name" value="CAAX PRENYL PROTEASE 2"/>
    <property type="match status" value="1"/>
</dbReference>
<comment type="subcellular location">
    <subcellularLocation>
        <location evidence="1">Endoplasmic reticulum membrane</location>
        <topology evidence="1">Multi-pass membrane protein</topology>
    </subcellularLocation>
</comment>
<evidence type="ECO:0000256" key="8">
    <source>
        <dbReference type="ARBA" id="ARBA00023136"/>
    </source>
</evidence>
<evidence type="ECO:0000313" key="16">
    <source>
        <dbReference type="WBParaSite" id="ALUE_0001849701-mRNA-1"/>
    </source>
</evidence>
<evidence type="ECO:0000256" key="2">
    <source>
        <dbReference type="ARBA" id="ARBA00006897"/>
    </source>
</evidence>
<keyword evidence="3" id="KW-0645">Protease</keyword>
<keyword evidence="4 13" id="KW-0812">Transmembrane</keyword>
<proteinExistence type="inferred from homology"/>
<keyword evidence="15" id="KW-1185">Reference proteome</keyword>
<dbReference type="InterPro" id="IPR039731">
    <property type="entry name" value="Rce1"/>
</dbReference>
<protein>
    <recommendedName>
        <fullName evidence="12">CAAX prenyl protease 2</fullName>
        <ecNumber evidence="11">3.4.26.1</ecNumber>
    </recommendedName>
    <alternativeName>
        <fullName evidence="9">Farnesylated proteins-converting enzyme 2</fullName>
    </alternativeName>
</protein>
<name>A0A0M3IIU2_ASCLU</name>
<dbReference type="InterPro" id="IPR003675">
    <property type="entry name" value="Rce1/LyrA-like_dom"/>
</dbReference>
<evidence type="ECO:0000256" key="9">
    <source>
        <dbReference type="ARBA" id="ARBA00032607"/>
    </source>
</evidence>
<dbReference type="WBParaSite" id="ALUE_0001849701-mRNA-1">
    <property type="protein sequence ID" value="ALUE_0001849701-mRNA-1"/>
    <property type="gene ID" value="ALUE_0001849701"/>
</dbReference>
<comment type="similarity">
    <text evidence="2">Belongs to the peptidase U48 family.</text>
</comment>
<keyword evidence="6" id="KW-0256">Endoplasmic reticulum</keyword>
<dbReference type="AlphaFoldDB" id="A0A0M3IIU2"/>
<dbReference type="GO" id="GO:0071586">
    <property type="term" value="P:CAAX-box protein processing"/>
    <property type="evidence" value="ECO:0007669"/>
    <property type="project" value="InterPro"/>
</dbReference>
<sequence>MPNLSQWRYSLSNLIWIRDAVMAPITEELAFRACTAALVLQCVSPISAVFIAPLPFALSHLHHIFDDMKRGKTKQQAVLHRVFQMTYSYLFGAYATFLFVRTGSIFAPIISHSICNNMGLPLFEYIDQYPKRYTRILLWCSYIAGFVAWVSLLMPLTNPDLYY</sequence>
<comment type="catalytic activity">
    <reaction evidence="10">
        <text>Hydrolyzes the peptide bond -P2-(S-farnesyl or geranylgeranyl)C-P1'-P2'-P3'-COOH where P1' and P2' are amino acids with aliphatic sidechains and P3' is any C-terminal residue.</text>
        <dbReference type="EC" id="3.4.26.1"/>
    </reaction>
</comment>
<feature type="domain" description="CAAX prenyl protease 2/Lysostaphin resistance protein A-like" evidence="14">
    <location>
        <begin position="14"/>
        <end position="117"/>
    </location>
</feature>
<evidence type="ECO:0000256" key="13">
    <source>
        <dbReference type="SAM" id="Phobius"/>
    </source>
</evidence>
<feature type="transmembrane region" description="Helical" evidence="13">
    <location>
        <begin position="29"/>
        <end position="58"/>
    </location>
</feature>
<keyword evidence="5" id="KW-0378">Hydrolase</keyword>
<evidence type="ECO:0000313" key="15">
    <source>
        <dbReference type="Proteomes" id="UP000036681"/>
    </source>
</evidence>
<evidence type="ECO:0000256" key="5">
    <source>
        <dbReference type="ARBA" id="ARBA00022801"/>
    </source>
</evidence>
<dbReference type="GO" id="GO:0004222">
    <property type="term" value="F:metalloendopeptidase activity"/>
    <property type="evidence" value="ECO:0007669"/>
    <property type="project" value="InterPro"/>
</dbReference>
<evidence type="ECO:0000256" key="1">
    <source>
        <dbReference type="ARBA" id="ARBA00004477"/>
    </source>
</evidence>
<evidence type="ECO:0000256" key="7">
    <source>
        <dbReference type="ARBA" id="ARBA00022989"/>
    </source>
</evidence>
<keyword evidence="7 13" id="KW-1133">Transmembrane helix</keyword>
<evidence type="ECO:0000256" key="11">
    <source>
        <dbReference type="ARBA" id="ARBA00049729"/>
    </source>
</evidence>
<evidence type="ECO:0000256" key="12">
    <source>
        <dbReference type="ARBA" id="ARBA00049763"/>
    </source>
</evidence>
<dbReference type="PANTHER" id="PTHR13046">
    <property type="entry name" value="PROTEASE U48 CAAX PRENYL PROTEASE RCE1"/>
    <property type="match status" value="1"/>
</dbReference>
<evidence type="ECO:0000259" key="14">
    <source>
        <dbReference type="Pfam" id="PF02517"/>
    </source>
</evidence>
<accession>A0A0M3IIU2</accession>